<evidence type="ECO:0000313" key="2">
    <source>
        <dbReference type="EMBL" id="PIO41923.1"/>
    </source>
</evidence>
<gene>
    <name evidence="2" type="ORF">B5P45_22925</name>
</gene>
<dbReference type="Proteomes" id="UP000232163">
    <property type="component" value="Unassembled WGS sequence"/>
</dbReference>
<keyword evidence="3" id="KW-1185">Reference proteome</keyword>
<proteinExistence type="predicted"/>
<evidence type="ECO:0000259" key="1">
    <source>
        <dbReference type="Pfam" id="PF23666"/>
    </source>
</evidence>
<dbReference type="RefSeq" id="WP_420848974.1">
    <property type="nucleotide sequence ID" value="NZ_MZMT01000053.1"/>
</dbReference>
<dbReference type="Pfam" id="PF23666">
    <property type="entry name" value="Rcc01698_C"/>
    <property type="match status" value="1"/>
</dbReference>
<dbReference type="AlphaFoldDB" id="A0A2N9VR05"/>
<feature type="domain" description="Rcc01698-like C-terminal" evidence="1">
    <location>
        <begin position="1"/>
        <end position="59"/>
    </location>
</feature>
<name>A0A2N9VR05_9HYPH</name>
<evidence type="ECO:0000313" key="3">
    <source>
        <dbReference type="Proteomes" id="UP000232163"/>
    </source>
</evidence>
<accession>A0A2N9VR05</accession>
<dbReference type="InterPro" id="IPR056490">
    <property type="entry name" value="Rcc01698_C"/>
</dbReference>
<organism evidence="2 3">
    <name type="scientific">Phyllobacterium zundukense</name>
    <dbReference type="NCBI Taxonomy" id="1867719"/>
    <lineage>
        <taxon>Bacteria</taxon>
        <taxon>Pseudomonadati</taxon>
        <taxon>Pseudomonadota</taxon>
        <taxon>Alphaproteobacteria</taxon>
        <taxon>Hyphomicrobiales</taxon>
        <taxon>Phyllobacteriaceae</taxon>
        <taxon>Phyllobacterium</taxon>
    </lineage>
</organism>
<dbReference type="EMBL" id="MZMT01000053">
    <property type="protein sequence ID" value="PIO41923.1"/>
    <property type="molecule type" value="Genomic_DNA"/>
</dbReference>
<protein>
    <recommendedName>
        <fullName evidence="1">Rcc01698-like C-terminal domain-containing protein</fullName>
    </recommendedName>
</protein>
<reference evidence="2 3" key="1">
    <citation type="journal article" date="2017" name="Int J Environ Stud">
        <title>Does the Miocene-Pliocene relict legume Oxytropis triphylla form nitrogen-fixing nodules with a combination of bacterial strains?</title>
        <authorList>
            <person name="Safronova V."/>
            <person name="Belimov A."/>
            <person name="Sazanova A."/>
            <person name="Kuznetsova I."/>
            <person name="Popova J."/>
            <person name="Andronov E."/>
            <person name="Verkhozina A."/>
            <person name="Tikhonovich I."/>
        </authorList>
    </citation>
    <scope>NUCLEOTIDE SEQUENCE [LARGE SCALE GENOMIC DNA]</scope>
    <source>
        <strain evidence="2 3">Tri-38</strain>
    </source>
</reference>
<sequence length="218" mass="24293">MLNGVNSPLLGTPDGSWEVLQFLNAEETQSDQWRLTGLLRGQSGTEREAMQTRPKGMPFILLDEAVSPAGLKAQEAGLELTWRIGASGEDFSDQFFSTTTRAGGLRALQPLEPVHLRSRTDSNGDIHIDWMRRGRIDADSWLAADIPVGEERETYRIEIRKDEKLLRFAEVDEPSWIYKASDRLADLGNLDTEIDLSIAMISAAVGPGRAMRRKLSPK</sequence>
<comment type="caution">
    <text evidence="2">The sequence shown here is derived from an EMBL/GenBank/DDBJ whole genome shotgun (WGS) entry which is preliminary data.</text>
</comment>